<dbReference type="PANTHER" id="PTHR37816:SF2">
    <property type="entry name" value="DNA TOPOLOGY MODULATION PROTEIN FLAR-RELATED PROTEIN"/>
    <property type="match status" value="1"/>
</dbReference>
<dbReference type="Gene3D" id="3.40.50.300">
    <property type="entry name" value="P-loop containing nucleotide triphosphate hydrolases"/>
    <property type="match status" value="1"/>
</dbReference>
<dbReference type="RefSeq" id="WP_114182458.1">
    <property type="nucleotide sequence ID" value="NZ_CP024904.1"/>
</dbReference>
<protein>
    <submittedName>
        <fullName evidence="1">Adenylate kinase</fullName>
    </submittedName>
</protein>
<name>A0A2Z5NBF6_BURPY</name>
<dbReference type="GO" id="GO:0016301">
    <property type="term" value="F:kinase activity"/>
    <property type="evidence" value="ECO:0007669"/>
    <property type="project" value="UniProtKB-KW"/>
</dbReference>
<reference evidence="1 2" key="1">
    <citation type="journal article" date="2018" name="ISME J.">
        <title>Involvement of Burkholderiaceae and sulfurous volatiles in disease-suppressive soils.</title>
        <authorList>
            <person name="Carrion V.J."/>
            <person name="Cordovez V."/>
            <person name="Tyc O."/>
            <person name="Etalo D.W."/>
            <person name="de Bruijn I."/>
            <person name="de Jager V.C."/>
            <person name="Medema M.H."/>
            <person name="Eberl L."/>
            <person name="Raaijmakers J.M."/>
        </authorList>
    </citation>
    <scope>NUCLEOTIDE SEQUENCE [LARGE SCALE GENOMIC DNA]</scope>
    <source>
        <strain evidence="2">mHSR5</strain>
    </source>
</reference>
<keyword evidence="1" id="KW-0418">Kinase</keyword>
<dbReference type="InterPro" id="IPR027417">
    <property type="entry name" value="P-loop_NTPase"/>
</dbReference>
<gene>
    <name evidence="1" type="ORF">CUJ89_34660</name>
</gene>
<proteinExistence type="predicted"/>
<dbReference type="PANTHER" id="PTHR37816">
    <property type="entry name" value="YALI0E33011P"/>
    <property type="match status" value="1"/>
</dbReference>
<dbReference type="OrthoDB" id="5296079at2"/>
<evidence type="ECO:0000313" key="1">
    <source>
        <dbReference type="EMBL" id="AXF26098.1"/>
    </source>
</evidence>
<organism evidence="1 2">
    <name type="scientific">Burkholderia pyrrocinia</name>
    <name type="common">Pseudomonas pyrrocinia</name>
    <dbReference type="NCBI Taxonomy" id="60550"/>
    <lineage>
        <taxon>Bacteria</taxon>
        <taxon>Pseudomonadati</taxon>
        <taxon>Pseudomonadota</taxon>
        <taxon>Betaproteobacteria</taxon>
        <taxon>Burkholderiales</taxon>
        <taxon>Burkholderiaceae</taxon>
        <taxon>Burkholderia</taxon>
        <taxon>Burkholderia cepacia complex</taxon>
    </lineage>
</organism>
<dbReference type="InterPro" id="IPR052922">
    <property type="entry name" value="Cytidylate_Kinase-2"/>
</dbReference>
<dbReference type="SUPFAM" id="SSF52540">
    <property type="entry name" value="P-loop containing nucleoside triphosphate hydrolases"/>
    <property type="match status" value="1"/>
</dbReference>
<evidence type="ECO:0000313" key="2">
    <source>
        <dbReference type="Proteomes" id="UP000253104"/>
    </source>
</evidence>
<sequence length="165" mass="18114">MDLSRTLVIGNSGSGKSWLAERIAGHIGAPCVDLDQIHWLPGGYNAARERADAIRLVRQAAGADRWIIEGIYGWLVDEVKRDASALIWLCIDEAECVANIRRRGIRRGGSADAFAALQDWAATYRSRSGSSSHAAHEALFDQFAGDKTMLRSRDAVTQFASRLPF</sequence>
<dbReference type="EMBL" id="CP024904">
    <property type="protein sequence ID" value="AXF26098.1"/>
    <property type="molecule type" value="Genomic_DNA"/>
</dbReference>
<accession>A0A2Z5NBF6</accession>
<dbReference type="Proteomes" id="UP000253104">
    <property type="component" value="Chromosome mHSR5_C"/>
</dbReference>
<dbReference type="AlphaFoldDB" id="A0A2Z5NBF6"/>
<keyword evidence="1" id="KW-0808">Transferase</keyword>